<keyword evidence="6" id="KW-0408">Iron</keyword>
<keyword evidence="3 6" id="KW-0479">Metal-binding</keyword>
<sequence>MASNHKHGDPLPETVLRVKSLESLLIEKGLVEAEALDALIDRYENKVGPKNGAKVVARAWVDEEYRQRLLTDATAAVAEFGFTGAQGEELVAVENTDKIHNVVVCTLCSCYPWPVLGLPPVWYKSAPYRARVVREPRKVLEEFGTLLPDDMEVRVWDSTAETRYLVIPKRPKGTDGMDEEALAQLVNRDSMIGTREAGKLPVAEGT</sequence>
<feature type="binding site" evidence="6">
    <location>
        <position position="108"/>
    </location>
    <ligand>
        <name>Fe(3+)</name>
        <dbReference type="ChEBI" id="CHEBI:29034"/>
    </ligand>
</feature>
<dbReference type="EC" id="4.2.1.84" evidence="2"/>
<keyword evidence="9" id="KW-1185">Reference proteome</keyword>
<feature type="binding site" evidence="6">
    <location>
        <position position="109"/>
    </location>
    <ligand>
        <name>Fe(3+)</name>
        <dbReference type="ChEBI" id="CHEBI:29034"/>
    </ligand>
</feature>
<feature type="binding site" evidence="6">
    <location>
        <position position="105"/>
    </location>
    <ligand>
        <name>Fe(3+)</name>
        <dbReference type="ChEBI" id="CHEBI:29034"/>
    </ligand>
</feature>
<dbReference type="RefSeq" id="WP_161314021.1">
    <property type="nucleotide sequence ID" value="NZ_WTUW01000001.1"/>
</dbReference>
<dbReference type="SUPFAM" id="SSF56209">
    <property type="entry name" value="Nitrile hydratase alpha chain"/>
    <property type="match status" value="1"/>
</dbReference>
<evidence type="ECO:0000256" key="4">
    <source>
        <dbReference type="ARBA" id="ARBA00023239"/>
    </source>
</evidence>
<accession>A0A6L8W3F8</accession>
<dbReference type="GO" id="GO:0046914">
    <property type="term" value="F:transition metal ion binding"/>
    <property type="evidence" value="ECO:0007669"/>
    <property type="project" value="InterPro"/>
</dbReference>
<dbReference type="InterPro" id="IPR023900">
    <property type="entry name" value="CN_Hdrtase_asu/SCN_Hdrlase_gsu"/>
</dbReference>
<evidence type="ECO:0000256" key="3">
    <source>
        <dbReference type="ARBA" id="ARBA00022723"/>
    </source>
</evidence>
<organism evidence="8 9">
    <name type="scientific">Sneathiella litorea</name>
    <dbReference type="NCBI Taxonomy" id="2606216"/>
    <lineage>
        <taxon>Bacteria</taxon>
        <taxon>Pseudomonadati</taxon>
        <taxon>Pseudomonadota</taxon>
        <taxon>Alphaproteobacteria</taxon>
        <taxon>Sneathiellales</taxon>
        <taxon>Sneathiellaceae</taxon>
        <taxon>Sneathiella</taxon>
    </lineage>
</organism>
<comment type="caution">
    <text evidence="8">The sequence shown here is derived from an EMBL/GenBank/DDBJ whole genome shotgun (WGS) entry which is preliminary data.</text>
</comment>
<dbReference type="InterPro" id="IPR036648">
    <property type="entry name" value="CN_Hdrase_a/SCN_Hdrase_g_sf"/>
</dbReference>
<comment type="similarity">
    <text evidence="1">Belongs to the nitrile hydratase subunit alpha family.</text>
</comment>
<feature type="binding site" evidence="6">
    <location>
        <position position="110"/>
    </location>
    <ligand>
        <name>Fe(3+)</name>
        <dbReference type="ChEBI" id="CHEBI:29034"/>
    </ligand>
</feature>
<evidence type="ECO:0000313" key="9">
    <source>
        <dbReference type="Proteomes" id="UP000476030"/>
    </source>
</evidence>
<evidence type="ECO:0000259" key="7">
    <source>
        <dbReference type="Pfam" id="PF02979"/>
    </source>
</evidence>
<evidence type="ECO:0000256" key="1">
    <source>
        <dbReference type="ARBA" id="ARBA00009363"/>
    </source>
</evidence>
<evidence type="ECO:0000256" key="5">
    <source>
        <dbReference type="ARBA" id="ARBA00044877"/>
    </source>
</evidence>
<name>A0A6L8W3F8_9PROT</name>
<dbReference type="Gene3D" id="3.90.330.10">
    <property type="entry name" value="Nitrile hydratase alpha /Thiocyanate hydrolase gamma"/>
    <property type="match status" value="1"/>
</dbReference>
<dbReference type="NCBIfam" id="TIGR01323">
    <property type="entry name" value="nitrile_alph"/>
    <property type="match status" value="1"/>
</dbReference>
<dbReference type="EMBL" id="WTUW01000001">
    <property type="protein sequence ID" value="MZR29561.1"/>
    <property type="molecule type" value="Genomic_DNA"/>
</dbReference>
<evidence type="ECO:0000313" key="8">
    <source>
        <dbReference type="EMBL" id="MZR29561.1"/>
    </source>
</evidence>
<dbReference type="InterPro" id="IPR018141">
    <property type="entry name" value="Nitrile_hydratase_asu"/>
</dbReference>
<dbReference type="InterPro" id="IPR004232">
    <property type="entry name" value="CN_Hdrtase_a/SCN_Hdrlase_g"/>
</dbReference>
<comment type="catalytic activity">
    <reaction evidence="5">
        <text>an aliphatic primary amide = an aliphatic nitrile + H2O</text>
        <dbReference type="Rhea" id="RHEA:12673"/>
        <dbReference type="ChEBI" id="CHEBI:15377"/>
        <dbReference type="ChEBI" id="CHEBI:65285"/>
        <dbReference type="ChEBI" id="CHEBI:80291"/>
        <dbReference type="EC" id="4.2.1.84"/>
    </reaction>
</comment>
<dbReference type="PIRSF" id="PIRSF001426">
    <property type="entry name" value="NHase_alpha"/>
    <property type="match status" value="1"/>
</dbReference>
<dbReference type="Proteomes" id="UP000476030">
    <property type="component" value="Unassembled WGS sequence"/>
</dbReference>
<reference evidence="8 9" key="1">
    <citation type="submission" date="2019-12" db="EMBL/GenBank/DDBJ databases">
        <title>Snethiella sp. nov. sp. isolated from sea sand.</title>
        <authorList>
            <person name="Kim J."/>
            <person name="Jeong S.E."/>
            <person name="Jung H.S."/>
            <person name="Jeon C.O."/>
        </authorList>
    </citation>
    <scope>NUCLEOTIDE SEQUENCE [LARGE SCALE GENOMIC DNA]</scope>
    <source>
        <strain evidence="8 9">DP05</strain>
    </source>
</reference>
<dbReference type="Pfam" id="PF02979">
    <property type="entry name" value="NHase_alpha"/>
    <property type="match status" value="1"/>
</dbReference>
<gene>
    <name evidence="8" type="primary">nthA</name>
    <name evidence="8" type="ORF">GQE98_02830</name>
</gene>
<feature type="domain" description="Nitrile hydratase alpha/Thiocyanate hydrolase gamma" evidence="7">
    <location>
        <begin position="15"/>
        <end position="194"/>
    </location>
</feature>
<protein>
    <recommendedName>
        <fullName evidence="2">nitrile hydratase</fullName>
        <ecNumber evidence="2">4.2.1.84</ecNumber>
    </recommendedName>
</protein>
<proteinExistence type="inferred from homology"/>
<keyword evidence="4 8" id="KW-0456">Lyase</keyword>
<dbReference type="AlphaFoldDB" id="A0A6L8W3F8"/>
<evidence type="ECO:0000256" key="6">
    <source>
        <dbReference type="PIRSR" id="PIRSR001426-1"/>
    </source>
</evidence>
<evidence type="ECO:0000256" key="2">
    <source>
        <dbReference type="ARBA" id="ARBA00013079"/>
    </source>
</evidence>
<dbReference type="GO" id="GO:0018822">
    <property type="term" value="F:nitrile hydratase activity"/>
    <property type="evidence" value="ECO:0007669"/>
    <property type="project" value="UniProtKB-EC"/>
</dbReference>